<dbReference type="InterPro" id="IPR001841">
    <property type="entry name" value="Znf_RING"/>
</dbReference>
<dbReference type="PROSITE" id="PS00518">
    <property type="entry name" value="ZF_RING_1"/>
    <property type="match status" value="1"/>
</dbReference>
<evidence type="ECO:0000256" key="3">
    <source>
        <dbReference type="ARBA" id="ARBA00022833"/>
    </source>
</evidence>
<dbReference type="Pfam" id="PF15227">
    <property type="entry name" value="zf-C3HC4_4"/>
    <property type="match status" value="1"/>
</dbReference>
<dbReference type="PANTHER" id="PTHR24103">
    <property type="entry name" value="E3 UBIQUITIN-PROTEIN LIGASE TRIM"/>
    <property type="match status" value="1"/>
</dbReference>
<proteinExistence type="predicted"/>
<evidence type="ECO:0000313" key="6">
    <source>
        <dbReference type="Ensembl" id="ENSUMAP00000027254"/>
    </source>
</evidence>
<dbReference type="GO" id="GO:0008270">
    <property type="term" value="F:zinc ion binding"/>
    <property type="evidence" value="ECO:0007669"/>
    <property type="project" value="UniProtKB-KW"/>
</dbReference>
<sequence>MAVPAALAGLQAEANCPVCLDYLRDPVTTECGHNFCRCCIQQSWADLKDRFPCPVCRHSWSTLAIQPGLNIGVLSRLMEMLTNIFRGIFPFFLSLPLLPKPIMHF</sequence>
<dbReference type="Ensembl" id="ENSUMAT00000032225.1">
    <property type="protein sequence ID" value="ENSUMAP00000027254.1"/>
    <property type="gene ID" value="ENSUMAG00000019797.1"/>
</dbReference>
<dbReference type="GeneTree" id="ENSGT00940000162839"/>
<organism evidence="6">
    <name type="scientific">Ursus maritimus</name>
    <name type="common">Polar bear</name>
    <name type="synonym">Thalarctos maritimus</name>
    <dbReference type="NCBI Taxonomy" id="29073"/>
    <lineage>
        <taxon>Eukaryota</taxon>
        <taxon>Metazoa</taxon>
        <taxon>Chordata</taxon>
        <taxon>Craniata</taxon>
        <taxon>Vertebrata</taxon>
        <taxon>Euteleostomi</taxon>
        <taxon>Mammalia</taxon>
        <taxon>Eutheria</taxon>
        <taxon>Laurasiatheria</taxon>
        <taxon>Carnivora</taxon>
        <taxon>Caniformia</taxon>
        <taxon>Ursidae</taxon>
        <taxon>Ursus</taxon>
    </lineage>
</organism>
<dbReference type="InterPro" id="IPR017907">
    <property type="entry name" value="Znf_RING_CS"/>
</dbReference>
<dbReference type="InterPro" id="IPR050143">
    <property type="entry name" value="TRIM/RBCC"/>
</dbReference>
<dbReference type="Gene3D" id="3.30.40.10">
    <property type="entry name" value="Zinc/RING finger domain, C3HC4 (zinc finger)"/>
    <property type="match status" value="1"/>
</dbReference>
<keyword evidence="3" id="KW-0862">Zinc</keyword>
<reference evidence="6" key="1">
    <citation type="submission" date="2019-03" db="UniProtKB">
        <authorList>
            <consortium name="Ensembl"/>
        </authorList>
    </citation>
    <scope>IDENTIFICATION</scope>
</reference>
<name>A0A452V1H3_URSMA</name>
<evidence type="ECO:0000256" key="4">
    <source>
        <dbReference type="PROSITE-ProRule" id="PRU00175"/>
    </source>
</evidence>
<evidence type="ECO:0000256" key="1">
    <source>
        <dbReference type="ARBA" id="ARBA00022723"/>
    </source>
</evidence>
<evidence type="ECO:0000259" key="5">
    <source>
        <dbReference type="PROSITE" id="PS50089"/>
    </source>
</evidence>
<keyword evidence="1" id="KW-0479">Metal-binding</keyword>
<dbReference type="InterPro" id="IPR013083">
    <property type="entry name" value="Znf_RING/FYVE/PHD"/>
</dbReference>
<dbReference type="OMA" id="CLDSYND"/>
<feature type="domain" description="RING-type" evidence="5">
    <location>
        <begin position="16"/>
        <end position="57"/>
    </location>
</feature>
<dbReference type="SMART" id="SM00184">
    <property type="entry name" value="RING"/>
    <property type="match status" value="1"/>
</dbReference>
<evidence type="ECO:0000256" key="2">
    <source>
        <dbReference type="ARBA" id="ARBA00022771"/>
    </source>
</evidence>
<accession>A0A452V1H3</accession>
<protein>
    <recommendedName>
        <fullName evidence="5">RING-type domain-containing protein</fullName>
    </recommendedName>
</protein>
<keyword evidence="2 4" id="KW-0863">Zinc-finger</keyword>
<dbReference type="SUPFAM" id="SSF57850">
    <property type="entry name" value="RING/U-box"/>
    <property type="match status" value="1"/>
</dbReference>
<dbReference type="AlphaFoldDB" id="A0A452V1H3"/>
<dbReference type="PROSITE" id="PS50089">
    <property type="entry name" value="ZF_RING_2"/>
    <property type="match status" value="1"/>
</dbReference>